<dbReference type="Proteomes" id="UP001060085">
    <property type="component" value="Linkage Group LG07"/>
</dbReference>
<gene>
    <name evidence="1" type="ORF">M9H77_29879</name>
</gene>
<organism evidence="1 2">
    <name type="scientific">Catharanthus roseus</name>
    <name type="common">Madagascar periwinkle</name>
    <name type="synonym">Vinca rosea</name>
    <dbReference type="NCBI Taxonomy" id="4058"/>
    <lineage>
        <taxon>Eukaryota</taxon>
        <taxon>Viridiplantae</taxon>
        <taxon>Streptophyta</taxon>
        <taxon>Embryophyta</taxon>
        <taxon>Tracheophyta</taxon>
        <taxon>Spermatophyta</taxon>
        <taxon>Magnoliopsida</taxon>
        <taxon>eudicotyledons</taxon>
        <taxon>Gunneridae</taxon>
        <taxon>Pentapetalae</taxon>
        <taxon>asterids</taxon>
        <taxon>lamiids</taxon>
        <taxon>Gentianales</taxon>
        <taxon>Apocynaceae</taxon>
        <taxon>Rauvolfioideae</taxon>
        <taxon>Vinceae</taxon>
        <taxon>Catharanthinae</taxon>
        <taxon>Catharanthus</taxon>
    </lineage>
</organism>
<evidence type="ECO:0000313" key="1">
    <source>
        <dbReference type="EMBL" id="KAI5652692.1"/>
    </source>
</evidence>
<protein>
    <submittedName>
        <fullName evidence="1">Uncharacterized protein</fullName>
    </submittedName>
</protein>
<evidence type="ECO:0000313" key="2">
    <source>
        <dbReference type="Proteomes" id="UP001060085"/>
    </source>
</evidence>
<sequence>MNSNEHFNLLPGDAAVQLGLIAKVHGLEQAEIFFNSLPDESKLIHIYGSLLNCYAEANALDKAEAVMEKMKKFGFARTLSYNAMLKLYYKMGDHDKFNVLVQEMEAKGIFCDQFTNNIRLSAYSAASDMVEMEKLLMKMEADPLVSIDWFAYGIAADAYLKTGALKKATMVLKKFEHTIKAKSRSHAYRVLITLYTRLGRKDEVYRIWNKLKNSRNFYNSRYITVISSLVKLDDLDGAEKMLQEWQGEVKFFDGRVPYLLVSAYCQKGHMDKAESLISKLVEAGNEPNASTWSCMVWGYCKSIQMEKAVDMLEKSIVTSEHRYHDVPTLSRCLEYLDSNGDAERAKKIIGLLEERGTFSIEFRDRLVNQIRKEKMGSKEFDEMEQEAVTLETEEIFGDIEQEAETLRRNLWRHGARKAETLEAEESFGNMLFQRKTTS</sequence>
<accession>A0ACB9ZVM6</accession>
<proteinExistence type="predicted"/>
<name>A0ACB9ZVM6_CATRO</name>
<reference evidence="2" key="1">
    <citation type="journal article" date="2023" name="Nat. Plants">
        <title>Single-cell RNA sequencing provides a high-resolution roadmap for understanding the multicellular compartmentation of specialized metabolism.</title>
        <authorList>
            <person name="Sun S."/>
            <person name="Shen X."/>
            <person name="Li Y."/>
            <person name="Li Y."/>
            <person name="Wang S."/>
            <person name="Li R."/>
            <person name="Zhang H."/>
            <person name="Shen G."/>
            <person name="Guo B."/>
            <person name="Wei J."/>
            <person name="Xu J."/>
            <person name="St-Pierre B."/>
            <person name="Chen S."/>
            <person name="Sun C."/>
        </authorList>
    </citation>
    <scope>NUCLEOTIDE SEQUENCE [LARGE SCALE GENOMIC DNA]</scope>
</reference>
<keyword evidence="2" id="KW-1185">Reference proteome</keyword>
<comment type="caution">
    <text evidence="1">The sequence shown here is derived from an EMBL/GenBank/DDBJ whole genome shotgun (WGS) entry which is preliminary data.</text>
</comment>
<dbReference type="EMBL" id="CM044707">
    <property type="protein sequence ID" value="KAI5652692.1"/>
    <property type="molecule type" value="Genomic_DNA"/>
</dbReference>